<dbReference type="PROSITE" id="PS50016">
    <property type="entry name" value="ZF_PHD_2"/>
    <property type="match status" value="1"/>
</dbReference>
<evidence type="ECO:0000313" key="8">
    <source>
        <dbReference type="Proteomes" id="UP000735302"/>
    </source>
</evidence>
<evidence type="ECO:0000256" key="2">
    <source>
        <dbReference type="ARBA" id="ARBA00022771"/>
    </source>
</evidence>
<comment type="caution">
    <text evidence="7">The sequence shown here is derived from an EMBL/GenBank/DDBJ whole genome shotgun (WGS) entry which is preliminary data.</text>
</comment>
<dbReference type="FunFam" id="3.30.420.10:FF:000032">
    <property type="entry name" value="Retrovirus-related Pol polyprotein from transposon 297-like Protein"/>
    <property type="match status" value="1"/>
</dbReference>
<dbReference type="Gene3D" id="3.30.40.10">
    <property type="entry name" value="Zinc/RING finger domain, C3HC4 (zinc finger)"/>
    <property type="match status" value="1"/>
</dbReference>
<dbReference type="Pfam" id="PF00665">
    <property type="entry name" value="rve"/>
    <property type="match status" value="1"/>
</dbReference>
<dbReference type="Proteomes" id="UP000735302">
    <property type="component" value="Unassembled WGS sequence"/>
</dbReference>
<dbReference type="SUPFAM" id="SSF53098">
    <property type="entry name" value="Ribonuclease H-like"/>
    <property type="match status" value="1"/>
</dbReference>
<dbReference type="GO" id="GO:0003676">
    <property type="term" value="F:nucleic acid binding"/>
    <property type="evidence" value="ECO:0007669"/>
    <property type="project" value="InterPro"/>
</dbReference>
<evidence type="ECO:0000259" key="5">
    <source>
        <dbReference type="PROSITE" id="PS50016"/>
    </source>
</evidence>
<dbReference type="PANTHER" id="PTHR37984:SF5">
    <property type="entry name" value="PROTEIN NYNRIN-LIKE"/>
    <property type="match status" value="1"/>
</dbReference>
<evidence type="ECO:0000259" key="6">
    <source>
        <dbReference type="PROSITE" id="PS50994"/>
    </source>
</evidence>
<feature type="domain" description="Integrase catalytic" evidence="6">
    <location>
        <begin position="17"/>
        <end position="176"/>
    </location>
</feature>
<dbReference type="SUPFAM" id="SSF57903">
    <property type="entry name" value="FYVE/PHD zinc finger"/>
    <property type="match status" value="1"/>
</dbReference>
<dbReference type="Gene3D" id="3.30.420.10">
    <property type="entry name" value="Ribonuclease H-like superfamily/Ribonuclease H"/>
    <property type="match status" value="1"/>
</dbReference>
<reference evidence="7 8" key="1">
    <citation type="journal article" date="2021" name="Elife">
        <title>Chloroplast acquisition without the gene transfer in kleptoplastic sea slugs, Plakobranchus ocellatus.</title>
        <authorList>
            <person name="Maeda T."/>
            <person name="Takahashi S."/>
            <person name="Yoshida T."/>
            <person name="Shimamura S."/>
            <person name="Takaki Y."/>
            <person name="Nagai Y."/>
            <person name="Toyoda A."/>
            <person name="Suzuki Y."/>
            <person name="Arimoto A."/>
            <person name="Ishii H."/>
            <person name="Satoh N."/>
            <person name="Nishiyama T."/>
            <person name="Hasebe M."/>
            <person name="Maruyama T."/>
            <person name="Minagawa J."/>
            <person name="Obokata J."/>
            <person name="Shigenobu S."/>
        </authorList>
    </citation>
    <scope>NUCLEOTIDE SEQUENCE [LARGE SCALE GENOMIC DNA]</scope>
</reference>
<sequence length="371" mass="42036">MKKSNTPTPRHPLTLCHASYPMERVHLDFLGPLPKTKSGNEYVLMIVDQFTKWVGCIPLPSQTAEVTATAIVREFFSRFGCPLQIFTDQGRNFESGLFKSLCTALHIRKYRTTPYHPSSNDQVERYNRTLLNAVRCYLNGRQDRWDECVAQIASALRASVNRTTGYTPNRLMLGREVNTPLELMFAPPQAVQPMGGGPLVDAYVSHLIDDIQQSYSQARETLKSTQLRMKSDYDIKARVVQYSAGDAVYVCDKATLKGRCDKLKSPWKGPGLVLSVLTPYLLKIQIRNNVSVINHDHVKPCRDRELPKWLIKARQRLGSGAVYCICRLPDTRRTMVQCDQCLEWFHCDCVGLSTAGAKRLSEYLCPECTPQ</sequence>
<accession>A0AAV4CIH8</accession>
<dbReference type="InterPro" id="IPR019786">
    <property type="entry name" value="Zinc_finger_PHD-type_CS"/>
</dbReference>
<dbReference type="InterPro" id="IPR036397">
    <property type="entry name" value="RNaseH_sf"/>
</dbReference>
<evidence type="ECO:0000256" key="3">
    <source>
        <dbReference type="ARBA" id="ARBA00022833"/>
    </source>
</evidence>
<evidence type="ECO:0000313" key="7">
    <source>
        <dbReference type="EMBL" id="GFO31467.1"/>
    </source>
</evidence>
<dbReference type="InterPro" id="IPR019787">
    <property type="entry name" value="Znf_PHD-finger"/>
</dbReference>
<gene>
    <name evidence="7" type="ORF">PoB_005797200</name>
</gene>
<dbReference type="GO" id="GO:0008270">
    <property type="term" value="F:zinc ion binding"/>
    <property type="evidence" value="ECO:0007669"/>
    <property type="project" value="UniProtKB-KW"/>
</dbReference>
<dbReference type="GO" id="GO:0015074">
    <property type="term" value="P:DNA integration"/>
    <property type="evidence" value="ECO:0007669"/>
    <property type="project" value="InterPro"/>
</dbReference>
<keyword evidence="3" id="KW-0862">Zinc</keyword>
<dbReference type="AlphaFoldDB" id="A0AAV4CIH8"/>
<dbReference type="InterPro" id="IPR011011">
    <property type="entry name" value="Znf_FYVE_PHD"/>
</dbReference>
<evidence type="ECO:0000256" key="4">
    <source>
        <dbReference type="PROSITE-ProRule" id="PRU00146"/>
    </source>
</evidence>
<dbReference type="Pfam" id="PF00628">
    <property type="entry name" value="PHD"/>
    <property type="match status" value="1"/>
</dbReference>
<dbReference type="InterPro" id="IPR001965">
    <property type="entry name" value="Znf_PHD"/>
</dbReference>
<dbReference type="InterPro" id="IPR012337">
    <property type="entry name" value="RNaseH-like_sf"/>
</dbReference>
<keyword evidence="8" id="KW-1185">Reference proteome</keyword>
<dbReference type="PANTHER" id="PTHR37984">
    <property type="entry name" value="PROTEIN CBG26694"/>
    <property type="match status" value="1"/>
</dbReference>
<name>A0AAV4CIH8_9GAST</name>
<evidence type="ECO:0000256" key="1">
    <source>
        <dbReference type="ARBA" id="ARBA00022723"/>
    </source>
</evidence>
<feature type="domain" description="PHD-type" evidence="5">
    <location>
        <begin position="321"/>
        <end position="371"/>
    </location>
</feature>
<keyword evidence="2 4" id="KW-0863">Zinc-finger</keyword>
<keyword evidence="1" id="KW-0479">Metal-binding</keyword>
<proteinExistence type="predicted"/>
<protein>
    <submittedName>
        <fullName evidence="7">Pol polyprotein</fullName>
    </submittedName>
</protein>
<organism evidence="7 8">
    <name type="scientific">Plakobranchus ocellatus</name>
    <dbReference type="NCBI Taxonomy" id="259542"/>
    <lineage>
        <taxon>Eukaryota</taxon>
        <taxon>Metazoa</taxon>
        <taxon>Spiralia</taxon>
        <taxon>Lophotrochozoa</taxon>
        <taxon>Mollusca</taxon>
        <taxon>Gastropoda</taxon>
        <taxon>Heterobranchia</taxon>
        <taxon>Euthyneura</taxon>
        <taxon>Panpulmonata</taxon>
        <taxon>Sacoglossa</taxon>
        <taxon>Placobranchoidea</taxon>
        <taxon>Plakobranchidae</taxon>
        <taxon>Plakobranchus</taxon>
    </lineage>
</organism>
<dbReference type="SMART" id="SM00249">
    <property type="entry name" value="PHD"/>
    <property type="match status" value="1"/>
</dbReference>
<dbReference type="PROSITE" id="PS01359">
    <property type="entry name" value="ZF_PHD_1"/>
    <property type="match status" value="1"/>
</dbReference>
<dbReference type="InterPro" id="IPR050951">
    <property type="entry name" value="Retrovirus_Pol_polyprotein"/>
</dbReference>
<dbReference type="InterPro" id="IPR001584">
    <property type="entry name" value="Integrase_cat-core"/>
</dbReference>
<dbReference type="CDD" id="cd15552">
    <property type="entry name" value="PHD_PHF3_like"/>
    <property type="match status" value="1"/>
</dbReference>
<dbReference type="PROSITE" id="PS50994">
    <property type="entry name" value="INTEGRASE"/>
    <property type="match status" value="1"/>
</dbReference>
<dbReference type="InterPro" id="IPR013083">
    <property type="entry name" value="Znf_RING/FYVE/PHD"/>
</dbReference>
<dbReference type="EMBL" id="BLXT01006392">
    <property type="protein sequence ID" value="GFO31467.1"/>
    <property type="molecule type" value="Genomic_DNA"/>
</dbReference>